<dbReference type="InterPro" id="IPR000600">
    <property type="entry name" value="ROK"/>
</dbReference>
<reference evidence="2 3" key="1">
    <citation type="submission" date="2020-02" db="EMBL/GenBank/DDBJ databases">
        <authorList>
            <person name="Zheng R.K."/>
            <person name="Sun C.M."/>
        </authorList>
    </citation>
    <scope>NUCLEOTIDE SEQUENCE [LARGE SCALE GENOMIC DNA]</scope>
    <source>
        <strain evidence="3">rifampicinis</strain>
    </source>
</reference>
<dbReference type="EMBL" id="CP062983">
    <property type="protein sequence ID" value="QPC81546.1"/>
    <property type="molecule type" value="Genomic_DNA"/>
</dbReference>
<keyword evidence="3" id="KW-1185">Reference proteome</keyword>
<dbReference type="CDD" id="cd23763">
    <property type="entry name" value="ASKHA_ATPase_ROK"/>
    <property type="match status" value="1"/>
</dbReference>
<dbReference type="InterPro" id="IPR049874">
    <property type="entry name" value="ROK_cs"/>
</dbReference>
<comment type="similarity">
    <text evidence="1">Belongs to the ROK (NagC/XylR) family.</text>
</comment>
<sequence>MPEVLIGVDLGGTRIRAARLDKALNILQREDTLTLAHEGLQPTIERIKALIHKVMPEDKSDLLGIGVSAPGPLNPLTGVVVAPPNLPGWHEVPLAQILRDEFDAPIYVGNDANVAALAEVTRGAAQGYRHVIFITVSTGVGSGVIYDGRLLLGKVGLGGEAGHMIMVADGGQVSTLELQAAGPALARRARAALEDGATSIMTDMVGGDLGLLDASIIGRAAADGDELAQQIVDHSAFFVGLGIVSLLHLFNPEVIVIGGGVSKFGDGWYEKINATVQKHALDDSYWRDLKIVPAGLAGAVSIIGAAALVLTQGGQADVTQVAATLDLYD</sequence>
<gene>
    <name evidence="2" type="ORF">G4Y79_17890</name>
</gene>
<dbReference type="RefSeq" id="WP_195169618.1">
    <property type="nucleotide sequence ID" value="NZ_CP062983.1"/>
</dbReference>
<evidence type="ECO:0000313" key="2">
    <source>
        <dbReference type="EMBL" id="QPC81546.1"/>
    </source>
</evidence>
<accession>A0A7S8E705</accession>
<dbReference type="Pfam" id="PF00480">
    <property type="entry name" value="ROK"/>
    <property type="match status" value="1"/>
</dbReference>
<dbReference type="SUPFAM" id="SSF53067">
    <property type="entry name" value="Actin-like ATPase domain"/>
    <property type="match status" value="1"/>
</dbReference>
<dbReference type="PANTHER" id="PTHR18964:SF149">
    <property type="entry name" value="BIFUNCTIONAL UDP-N-ACETYLGLUCOSAMINE 2-EPIMERASE_N-ACETYLMANNOSAMINE KINASE"/>
    <property type="match status" value="1"/>
</dbReference>
<proteinExistence type="inferred from homology"/>
<organism evidence="2 3">
    <name type="scientific">Phototrophicus methaneseepsis</name>
    <dbReference type="NCBI Taxonomy" id="2710758"/>
    <lineage>
        <taxon>Bacteria</taxon>
        <taxon>Bacillati</taxon>
        <taxon>Chloroflexota</taxon>
        <taxon>Candidatus Thermofontia</taxon>
        <taxon>Phototrophicales</taxon>
        <taxon>Phototrophicaceae</taxon>
        <taxon>Phototrophicus</taxon>
    </lineage>
</organism>
<dbReference type="Proteomes" id="UP000594468">
    <property type="component" value="Chromosome"/>
</dbReference>
<dbReference type="PROSITE" id="PS01125">
    <property type="entry name" value="ROK"/>
    <property type="match status" value="1"/>
</dbReference>
<dbReference type="AlphaFoldDB" id="A0A7S8E705"/>
<evidence type="ECO:0000256" key="1">
    <source>
        <dbReference type="ARBA" id="ARBA00006479"/>
    </source>
</evidence>
<protein>
    <submittedName>
        <fullName evidence="2">ROK family protein</fullName>
    </submittedName>
</protein>
<name>A0A7S8E705_9CHLR</name>
<dbReference type="InterPro" id="IPR043129">
    <property type="entry name" value="ATPase_NBD"/>
</dbReference>
<evidence type="ECO:0000313" key="3">
    <source>
        <dbReference type="Proteomes" id="UP000594468"/>
    </source>
</evidence>
<dbReference type="KEGG" id="pmet:G4Y79_17890"/>
<dbReference type="PANTHER" id="PTHR18964">
    <property type="entry name" value="ROK (REPRESSOR, ORF, KINASE) FAMILY"/>
    <property type="match status" value="1"/>
</dbReference>
<dbReference type="Gene3D" id="3.30.420.40">
    <property type="match status" value="2"/>
</dbReference>